<keyword evidence="3" id="KW-1185">Reference proteome</keyword>
<sequence length="473" mass="54203">TRIRVRCRVSCAFLVPQVARQLRLQATFKSCFNQGRHETTITSQLHLPRIDLSEQGIKLPRSFELINQVLTRRPTRQRFIEHSHDNHRSFRHGLHKLFDTPTVSEAAEKFAVSRQWIYVLKDRYQQYGPEGLQPRSTAPHTTPHAITAAVRKRIIELRDELTTSGSDNGAETIAWHLQQQGLHTPSKSTIHRILKDAGRVQPQPRKRPKSSYHHFTAALPNELWQTDITHTYLTGSRRADILDFLDDHSRYLLAIQAFMPCTGADVAAVMTNLITTYGAPAATLSDNGLVFTSRYTSRPGARNAFETVLTTHHIQQKNGRPGHPQTQGKIERFHSTLKQKLARAFPQATTITELQEQLNTIQTWYNNHRPHRALNHQTPRQAYERLPKASPHHVPDPEYRTRNDIIDNDGKVTLRYAGKLRHLGMGRAHRRRPILMLIEGPHVTTLDAHTGEIIAYHHIDPTKNYQPKIKDPT</sequence>
<dbReference type="Proteomes" id="UP000199288">
    <property type="component" value="Unassembled WGS sequence"/>
</dbReference>
<proteinExistence type="predicted"/>
<dbReference type="InterPro" id="IPR047656">
    <property type="entry name" value="IS481-like_transpos"/>
</dbReference>
<name>A0A1H3XGT4_9ACTO</name>
<dbReference type="Pfam" id="PF13683">
    <property type="entry name" value="rve_3"/>
    <property type="match status" value="1"/>
</dbReference>
<dbReference type="InterPro" id="IPR009057">
    <property type="entry name" value="Homeodomain-like_sf"/>
</dbReference>
<evidence type="ECO:0000313" key="2">
    <source>
        <dbReference type="EMBL" id="SDZ97768.1"/>
    </source>
</evidence>
<dbReference type="EMBL" id="FNQV01000003">
    <property type="protein sequence ID" value="SDZ97768.1"/>
    <property type="molecule type" value="Genomic_DNA"/>
</dbReference>
<dbReference type="SUPFAM" id="SSF53098">
    <property type="entry name" value="Ribonuclease H-like"/>
    <property type="match status" value="1"/>
</dbReference>
<dbReference type="GO" id="GO:0015074">
    <property type="term" value="P:DNA integration"/>
    <property type="evidence" value="ECO:0007669"/>
    <property type="project" value="InterPro"/>
</dbReference>
<reference evidence="3" key="1">
    <citation type="submission" date="2016-10" db="EMBL/GenBank/DDBJ databases">
        <authorList>
            <person name="Varghese N."/>
            <person name="Submissions S."/>
        </authorList>
    </citation>
    <scope>NUCLEOTIDE SEQUENCE [LARGE SCALE GENOMIC DNA]</scope>
    <source>
        <strain evidence="3">KPR-1</strain>
    </source>
</reference>
<evidence type="ECO:0000259" key="1">
    <source>
        <dbReference type="PROSITE" id="PS50994"/>
    </source>
</evidence>
<dbReference type="SUPFAM" id="SSF46689">
    <property type="entry name" value="Homeodomain-like"/>
    <property type="match status" value="1"/>
</dbReference>
<evidence type="ECO:0000313" key="3">
    <source>
        <dbReference type="Proteomes" id="UP000199288"/>
    </source>
</evidence>
<dbReference type="Pfam" id="PF13565">
    <property type="entry name" value="HTH_32"/>
    <property type="match status" value="1"/>
</dbReference>
<dbReference type="Gene3D" id="3.30.420.10">
    <property type="entry name" value="Ribonuclease H-like superfamily/Ribonuclease H"/>
    <property type="match status" value="1"/>
</dbReference>
<feature type="domain" description="Integrase catalytic" evidence="1">
    <location>
        <begin position="216"/>
        <end position="387"/>
    </location>
</feature>
<feature type="non-terminal residue" evidence="2">
    <location>
        <position position="1"/>
    </location>
</feature>
<dbReference type="PANTHER" id="PTHR35004:SF7">
    <property type="entry name" value="INTEGRASE PROTEIN"/>
    <property type="match status" value="1"/>
</dbReference>
<accession>A0A1H3XGT4</accession>
<protein>
    <submittedName>
        <fullName evidence="2">Transposase InsO and inactivated derivatives</fullName>
    </submittedName>
</protein>
<dbReference type="GO" id="GO:0003676">
    <property type="term" value="F:nucleic acid binding"/>
    <property type="evidence" value="ECO:0007669"/>
    <property type="project" value="InterPro"/>
</dbReference>
<dbReference type="AlphaFoldDB" id="A0A1H3XGT4"/>
<dbReference type="NCBIfam" id="NF033577">
    <property type="entry name" value="transpos_IS481"/>
    <property type="match status" value="1"/>
</dbReference>
<dbReference type="InterPro" id="IPR001584">
    <property type="entry name" value="Integrase_cat-core"/>
</dbReference>
<organism evidence="2 3">
    <name type="scientific">Bowdeniella nasicola</name>
    <dbReference type="NCBI Taxonomy" id="208480"/>
    <lineage>
        <taxon>Bacteria</taxon>
        <taxon>Bacillati</taxon>
        <taxon>Actinomycetota</taxon>
        <taxon>Actinomycetes</taxon>
        <taxon>Actinomycetales</taxon>
        <taxon>Actinomycetaceae</taxon>
        <taxon>Bowdeniella</taxon>
    </lineage>
</organism>
<dbReference type="PANTHER" id="PTHR35004">
    <property type="entry name" value="TRANSPOSASE RV3428C-RELATED"/>
    <property type="match status" value="1"/>
</dbReference>
<dbReference type="PROSITE" id="PS50994">
    <property type="entry name" value="INTEGRASE"/>
    <property type="match status" value="1"/>
</dbReference>
<gene>
    <name evidence="2" type="ORF">SAMN02910418_00696</name>
</gene>
<dbReference type="InterPro" id="IPR036397">
    <property type="entry name" value="RNaseH_sf"/>
</dbReference>
<dbReference type="InterPro" id="IPR012337">
    <property type="entry name" value="RNaseH-like_sf"/>
</dbReference>